<reference evidence="1 2" key="1">
    <citation type="journal article" date="2018" name="Nat. Biotechnol.">
        <title>A standardized bacterial taxonomy based on genome phylogeny substantially revises the tree of life.</title>
        <authorList>
            <person name="Parks D.H."/>
            <person name="Chuvochina M."/>
            <person name="Waite D.W."/>
            <person name="Rinke C."/>
            <person name="Skarshewski A."/>
            <person name="Chaumeil P.A."/>
            <person name="Hugenholtz P."/>
        </authorList>
    </citation>
    <scope>NUCLEOTIDE SEQUENCE [LARGE SCALE GENOMIC DNA]</scope>
    <source>
        <strain evidence="1">UBA11978</strain>
    </source>
</reference>
<feature type="non-terminal residue" evidence="1">
    <location>
        <position position="85"/>
    </location>
</feature>
<gene>
    <name evidence="1" type="ORF">DCW74_05420</name>
</gene>
<proteinExistence type="predicted"/>
<sequence length="85" mass="8904">MANIIRQKRGTSDPSASDFSETAELLVNTTDGGLFTKTDSGSVVEVGAPIVQDKIEEGDSSVEVIDTGSNGTINLITENSTRLCV</sequence>
<name>A0A350P1J6_9ALTE</name>
<evidence type="ECO:0000313" key="1">
    <source>
        <dbReference type="EMBL" id="HAW75163.1"/>
    </source>
</evidence>
<dbReference type="EMBL" id="DNAN01000186">
    <property type="protein sequence ID" value="HAW75163.1"/>
    <property type="molecule type" value="Genomic_DNA"/>
</dbReference>
<accession>A0A350P1J6</accession>
<organism evidence="1 2">
    <name type="scientific">Alteromonas australica</name>
    <dbReference type="NCBI Taxonomy" id="589873"/>
    <lineage>
        <taxon>Bacteria</taxon>
        <taxon>Pseudomonadati</taxon>
        <taxon>Pseudomonadota</taxon>
        <taxon>Gammaproteobacteria</taxon>
        <taxon>Alteromonadales</taxon>
        <taxon>Alteromonadaceae</taxon>
        <taxon>Alteromonas/Salinimonas group</taxon>
        <taxon>Alteromonas</taxon>
    </lineage>
</organism>
<protein>
    <submittedName>
        <fullName evidence="1">Uncharacterized protein</fullName>
    </submittedName>
</protein>
<comment type="caution">
    <text evidence="1">The sequence shown here is derived from an EMBL/GenBank/DDBJ whole genome shotgun (WGS) entry which is preliminary data.</text>
</comment>
<dbReference type="AlphaFoldDB" id="A0A350P1J6"/>
<evidence type="ECO:0000313" key="2">
    <source>
        <dbReference type="Proteomes" id="UP000263517"/>
    </source>
</evidence>
<dbReference type="Proteomes" id="UP000263517">
    <property type="component" value="Unassembled WGS sequence"/>
</dbReference>